<proteinExistence type="inferred from homology"/>
<evidence type="ECO:0000256" key="4">
    <source>
        <dbReference type="ARBA" id="ARBA00022993"/>
    </source>
</evidence>
<dbReference type="GO" id="GO:0005737">
    <property type="term" value="C:cytoplasm"/>
    <property type="evidence" value="ECO:0007669"/>
    <property type="project" value="UniProtKB-SubCell"/>
</dbReference>
<keyword evidence="3 5" id="KW-0067">ATP-binding</keyword>
<reference evidence="7 8" key="1">
    <citation type="submission" date="2018-11" db="EMBL/GenBank/DDBJ databases">
        <title>Draft genome analysis of Rheinheimera mesophila isolated from an industrial waste site.</title>
        <authorList>
            <person name="Yu Q."/>
            <person name="Qi Y."/>
            <person name="Zhang H."/>
            <person name="Lu Y."/>
            <person name="Pu J."/>
        </authorList>
    </citation>
    <scope>NUCLEOTIDE SEQUENCE [LARGE SCALE GENOMIC DNA]</scope>
    <source>
        <strain evidence="7 8">IITR13</strain>
    </source>
</reference>
<comment type="subcellular location">
    <subcellularLocation>
        <location evidence="5">Cytoplasm</location>
    </subcellularLocation>
</comment>
<dbReference type="AlphaFoldDB" id="A0A3P3QJC6"/>
<gene>
    <name evidence="5" type="primary">coaE</name>
    <name evidence="7" type="ORF">EIK76_10400</name>
</gene>
<evidence type="ECO:0000256" key="2">
    <source>
        <dbReference type="ARBA" id="ARBA00022741"/>
    </source>
</evidence>
<comment type="catalytic activity">
    <reaction evidence="5">
        <text>3'-dephospho-CoA + ATP = ADP + CoA + H(+)</text>
        <dbReference type="Rhea" id="RHEA:18245"/>
        <dbReference type="ChEBI" id="CHEBI:15378"/>
        <dbReference type="ChEBI" id="CHEBI:30616"/>
        <dbReference type="ChEBI" id="CHEBI:57287"/>
        <dbReference type="ChEBI" id="CHEBI:57328"/>
        <dbReference type="ChEBI" id="CHEBI:456216"/>
        <dbReference type="EC" id="2.7.1.24"/>
    </reaction>
</comment>
<keyword evidence="2 5" id="KW-0547">Nucleotide-binding</keyword>
<dbReference type="UniPathway" id="UPA00241">
    <property type="reaction ID" value="UER00356"/>
</dbReference>
<dbReference type="CDD" id="cd02022">
    <property type="entry name" value="DPCK"/>
    <property type="match status" value="1"/>
</dbReference>
<comment type="function">
    <text evidence="5">Catalyzes the phosphorylation of the 3'-hydroxyl group of dephosphocoenzyme A to form coenzyme A.</text>
</comment>
<dbReference type="HAMAP" id="MF_00376">
    <property type="entry name" value="Dephospho_CoA_kinase"/>
    <property type="match status" value="1"/>
</dbReference>
<dbReference type="EC" id="2.7.1.24" evidence="5 6"/>
<evidence type="ECO:0000256" key="3">
    <source>
        <dbReference type="ARBA" id="ARBA00022840"/>
    </source>
</evidence>
<protein>
    <recommendedName>
        <fullName evidence="5 6">Dephospho-CoA kinase</fullName>
        <ecNumber evidence="5 6">2.7.1.24</ecNumber>
    </recommendedName>
    <alternativeName>
        <fullName evidence="5">Dephosphocoenzyme A kinase</fullName>
    </alternativeName>
</protein>
<dbReference type="OrthoDB" id="9812943at2"/>
<keyword evidence="4 5" id="KW-0173">Coenzyme A biosynthesis</keyword>
<dbReference type="Proteomes" id="UP000276260">
    <property type="component" value="Unassembled WGS sequence"/>
</dbReference>
<keyword evidence="5 7" id="KW-0418">Kinase</keyword>
<evidence type="ECO:0000313" key="8">
    <source>
        <dbReference type="Proteomes" id="UP000276260"/>
    </source>
</evidence>
<dbReference type="GO" id="GO:0015937">
    <property type="term" value="P:coenzyme A biosynthetic process"/>
    <property type="evidence" value="ECO:0007669"/>
    <property type="project" value="UniProtKB-UniRule"/>
</dbReference>
<sequence>MSGYVVGLTGGIGSGKTTVANLFHELGIQSVDADLVAREVVMPGEPALETIVQHFGSSILQPDGQLDRAALRSRIFTHDAEKLWLNQLLHPLIRQRMLQQLAACTSDYALLIAPLLLENKLQIFTDRVLVIDVPEELQLSRTMQRDQVPVEQVQNILNSQISRSERLRLADDVLLNTVPVVELQAQIQPLHRRYQQFAKEKLAKSSA</sequence>
<comment type="pathway">
    <text evidence="5">Cofactor biosynthesis; coenzyme A biosynthesis; CoA from (R)-pantothenate: step 5/5.</text>
</comment>
<dbReference type="GO" id="GO:0004140">
    <property type="term" value="F:dephospho-CoA kinase activity"/>
    <property type="evidence" value="ECO:0007669"/>
    <property type="project" value="UniProtKB-UniRule"/>
</dbReference>
<dbReference type="PROSITE" id="PS51219">
    <property type="entry name" value="DPCK"/>
    <property type="match status" value="1"/>
</dbReference>
<comment type="similarity">
    <text evidence="1 5">Belongs to the CoaE family.</text>
</comment>
<feature type="binding site" evidence="5">
    <location>
        <begin position="13"/>
        <end position="18"/>
    </location>
    <ligand>
        <name>ATP</name>
        <dbReference type="ChEBI" id="CHEBI:30616"/>
    </ligand>
</feature>
<evidence type="ECO:0000256" key="5">
    <source>
        <dbReference type="HAMAP-Rule" id="MF_00376"/>
    </source>
</evidence>
<dbReference type="InterPro" id="IPR027417">
    <property type="entry name" value="P-loop_NTPase"/>
</dbReference>
<dbReference type="NCBIfam" id="TIGR00152">
    <property type="entry name" value="dephospho-CoA kinase"/>
    <property type="match status" value="1"/>
</dbReference>
<dbReference type="PRINTS" id="PR00988">
    <property type="entry name" value="URIDINKINASE"/>
</dbReference>
<dbReference type="GO" id="GO:0005524">
    <property type="term" value="F:ATP binding"/>
    <property type="evidence" value="ECO:0007669"/>
    <property type="project" value="UniProtKB-UniRule"/>
</dbReference>
<evidence type="ECO:0000313" key="7">
    <source>
        <dbReference type="EMBL" id="RRJ21282.1"/>
    </source>
</evidence>
<dbReference type="SUPFAM" id="SSF52540">
    <property type="entry name" value="P-loop containing nucleoside triphosphate hydrolases"/>
    <property type="match status" value="1"/>
</dbReference>
<dbReference type="PANTHER" id="PTHR10695:SF46">
    <property type="entry name" value="BIFUNCTIONAL COENZYME A SYNTHASE-RELATED"/>
    <property type="match status" value="1"/>
</dbReference>
<keyword evidence="5 7" id="KW-0808">Transferase</keyword>
<evidence type="ECO:0000256" key="1">
    <source>
        <dbReference type="ARBA" id="ARBA00009018"/>
    </source>
</evidence>
<dbReference type="RefSeq" id="WP_046519061.1">
    <property type="nucleotide sequence ID" value="NZ_LAVS01000007.1"/>
</dbReference>
<dbReference type="Gene3D" id="3.40.50.300">
    <property type="entry name" value="P-loop containing nucleotide triphosphate hydrolases"/>
    <property type="match status" value="1"/>
</dbReference>
<keyword evidence="5" id="KW-0963">Cytoplasm</keyword>
<comment type="caution">
    <text evidence="7">The sequence shown here is derived from an EMBL/GenBank/DDBJ whole genome shotgun (WGS) entry which is preliminary data.</text>
</comment>
<keyword evidence="8" id="KW-1185">Reference proteome</keyword>
<dbReference type="Pfam" id="PF01121">
    <property type="entry name" value="CoaE"/>
    <property type="match status" value="1"/>
</dbReference>
<dbReference type="PANTHER" id="PTHR10695">
    <property type="entry name" value="DEPHOSPHO-COA KINASE-RELATED"/>
    <property type="match status" value="1"/>
</dbReference>
<evidence type="ECO:0000256" key="6">
    <source>
        <dbReference type="NCBIfam" id="TIGR00152"/>
    </source>
</evidence>
<dbReference type="EMBL" id="RRCF01000002">
    <property type="protein sequence ID" value="RRJ21282.1"/>
    <property type="molecule type" value="Genomic_DNA"/>
</dbReference>
<accession>A0A3P3QJC6</accession>
<name>A0A3P3QJC6_9GAMM</name>
<dbReference type="InterPro" id="IPR001977">
    <property type="entry name" value="Depp_CoAkinase"/>
</dbReference>
<organism evidence="7 8">
    <name type="scientific">Rheinheimera mesophila</name>
    <dbReference type="NCBI Taxonomy" id="1547515"/>
    <lineage>
        <taxon>Bacteria</taxon>
        <taxon>Pseudomonadati</taxon>
        <taxon>Pseudomonadota</taxon>
        <taxon>Gammaproteobacteria</taxon>
        <taxon>Chromatiales</taxon>
        <taxon>Chromatiaceae</taxon>
        <taxon>Rheinheimera</taxon>
    </lineage>
</organism>